<sequence>MVGTDMEWYESGPKRITEVGISVLPVLQGPLSKPIHALNNMEVHHIRLKNTAHMINGEKCPGHPEEFEFGSTCFVDLQEAKQAFTEAFIQHDAYGNPRPIILCGHAIDNDLDILRKNFEIDLEAWDVIVLVLDTQAMAKELGMNPSHLMSLKSILEQYCVEEKYLHNAGNDIAQTMVAASLLAGEVTTGRGRYSPVNQIDVDNLKAMMRNRNTFSWGTPLFCTNCDSTEHLVGQCPKTYICTRCAYRASWKHMAHTHPVGKCVRPPFPCKDCIESTNKSRQRDAMTHYIEDCHLEKCKSHPFSSSQSPC</sequence>
<dbReference type="GO" id="GO:0005634">
    <property type="term" value="C:nucleus"/>
    <property type="evidence" value="ECO:0007669"/>
    <property type="project" value="TreeGrafter"/>
</dbReference>
<name>A0A9P6G5S1_9PLEO</name>
<dbReference type="InterPro" id="IPR048519">
    <property type="entry name" value="Gfd2/YDR514C-like_C"/>
</dbReference>
<feature type="domain" description="Gfd2/YDR514C-like C-terminal" evidence="1">
    <location>
        <begin position="2"/>
        <end position="179"/>
    </location>
</feature>
<dbReference type="PANTHER" id="PTHR28083:SF1">
    <property type="entry name" value="GOOD FOR FULL DBP5 ACTIVITY PROTEIN 2"/>
    <property type="match status" value="1"/>
</dbReference>
<gene>
    <name evidence="2" type="ORF">PMIN01_12485</name>
</gene>
<reference evidence="2" key="1">
    <citation type="journal article" date="2020" name="Mol. Plant Microbe Interact.">
        <title>Genome Sequence of the Biocontrol Agent Coniothyrium minitans strain Conio (IMI 134523).</title>
        <authorList>
            <person name="Patel D."/>
            <person name="Shittu T.A."/>
            <person name="Baroncelli R."/>
            <person name="Muthumeenakshi S."/>
            <person name="Osborne T.H."/>
            <person name="Janganan T.K."/>
            <person name="Sreenivasaprasad S."/>
        </authorList>
    </citation>
    <scope>NUCLEOTIDE SEQUENCE</scope>
    <source>
        <strain evidence="2">Conio</strain>
    </source>
</reference>
<accession>A0A9P6G5S1</accession>
<dbReference type="AlphaFoldDB" id="A0A9P6G5S1"/>
<dbReference type="Gene3D" id="3.30.420.10">
    <property type="entry name" value="Ribonuclease H-like superfamily/Ribonuclease H"/>
    <property type="match status" value="1"/>
</dbReference>
<keyword evidence="3" id="KW-1185">Reference proteome</keyword>
<dbReference type="PANTHER" id="PTHR28083">
    <property type="entry name" value="GOOD FOR FULL DBP5 ACTIVITY PROTEIN 2"/>
    <property type="match status" value="1"/>
</dbReference>
<dbReference type="Pfam" id="PF21762">
    <property type="entry name" value="DEDDh_C"/>
    <property type="match status" value="1"/>
</dbReference>
<proteinExistence type="predicted"/>
<dbReference type="InterPro" id="IPR036397">
    <property type="entry name" value="RNaseH_sf"/>
</dbReference>
<organism evidence="2 3">
    <name type="scientific">Paraphaeosphaeria minitans</name>
    <dbReference type="NCBI Taxonomy" id="565426"/>
    <lineage>
        <taxon>Eukaryota</taxon>
        <taxon>Fungi</taxon>
        <taxon>Dikarya</taxon>
        <taxon>Ascomycota</taxon>
        <taxon>Pezizomycotina</taxon>
        <taxon>Dothideomycetes</taxon>
        <taxon>Pleosporomycetidae</taxon>
        <taxon>Pleosporales</taxon>
        <taxon>Massarineae</taxon>
        <taxon>Didymosphaeriaceae</taxon>
        <taxon>Paraphaeosphaeria</taxon>
    </lineage>
</organism>
<dbReference type="EMBL" id="WJXW01000016">
    <property type="protein sequence ID" value="KAF9729621.1"/>
    <property type="molecule type" value="Genomic_DNA"/>
</dbReference>
<dbReference type="Proteomes" id="UP000756921">
    <property type="component" value="Unassembled WGS sequence"/>
</dbReference>
<dbReference type="InterPro" id="IPR012337">
    <property type="entry name" value="RNaseH-like_sf"/>
</dbReference>
<evidence type="ECO:0000313" key="2">
    <source>
        <dbReference type="EMBL" id="KAF9729621.1"/>
    </source>
</evidence>
<dbReference type="InterPro" id="IPR040151">
    <property type="entry name" value="Gfd2/YDR514C-like"/>
</dbReference>
<comment type="caution">
    <text evidence="2">The sequence shown here is derived from an EMBL/GenBank/DDBJ whole genome shotgun (WGS) entry which is preliminary data.</text>
</comment>
<protein>
    <submittedName>
        <fullName evidence="2">Qde-2-interacting protein</fullName>
    </submittedName>
</protein>
<dbReference type="OrthoDB" id="5953249at2759"/>
<evidence type="ECO:0000259" key="1">
    <source>
        <dbReference type="Pfam" id="PF21762"/>
    </source>
</evidence>
<dbReference type="GO" id="GO:0003676">
    <property type="term" value="F:nucleic acid binding"/>
    <property type="evidence" value="ECO:0007669"/>
    <property type="project" value="InterPro"/>
</dbReference>
<dbReference type="SUPFAM" id="SSF53098">
    <property type="entry name" value="Ribonuclease H-like"/>
    <property type="match status" value="1"/>
</dbReference>
<evidence type="ECO:0000313" key="3">
    <source>
        <dbReference type="Proteomes" id="UP000756921"/>
    </source>
</evidence>